<protein>
    <submittedName>
        <fullName evidence="2">RHTO0S10e05182g1_1</fullName>
    </submittedName>
</protein>
<evidence type="ECO:0000256" key="1">
    <source>
        <dbReference type="SAM" id="MobiDB-lite"/>
    </source>
</evidence>
<name>A0A061B5N5_RHOTO</name>
<proteinExistence type="predicted"/>
<feature type="region of interest" description="Disordered" evidence="1">
    <location>
        <begin position="133"/>
        <end position="403"/>
    </location>
</feature>
<feature type="compositionally biased region" description="Low complexity" evidence="1">
    <location>
        <begin position="389"/>
        <end position="403"/>
    </location>
</feature>
<feature type="compositionally biased region" description="Low complexity" evidence="1">
    <location>
        <begin position="267"/>
        <end position="276"/>
    </location>
</feature>
<feature type="compositionally biased region" description="Low complexity" evidence="1">
    <location>
        <begin position="364"/>
        <end position="381"/>
    </location>
</feature>
<feature type="compositionally biased region" description="Basic and acidic residues" evidence="1">
    <location>
        <begin position="252"/>
        <end position="266"/>
    </location>
</feature>
<dbReference type="OrthoDB" id="10592090at2759"/>
<feature type="compositionally biased region" description="Basic and acidic residues" evidence="1">
    <location>
        <begin position="215"/>
        <end position="225"/>
    </location>
</feature>
<dbReference type="AlphaFoldDB" id="A0A061B5N5"/>
<feature type="compositionally biased region" description="Low complexity" evidence="1">
    <location>
        <begin position="186"/>
        <end position="200"/>
    </location>
</feature>
<accession>A0A061B5N5</accession>
<gene>
    <name evidence="2" type="ORF">RHTO0S_10e05182g</name>
</gene>
<sequence length="650" mass="69225">MGVPLPSHPSLSEVFTALEQAVTSFQSTHPDNDDFARTSTYKRFFPLLRSATPPVWPAVQQVLHAQFGETSASCRAGVEAGEMGVGLVVDVLARTEVGEDSSAAMAAKLWLVQLESAVTKAELDLLRRPSATPAAAASPASTAPAAAAQLPTPSETAQANPFAVPAPTPTPPATSTRPPFGSYSNPSGWTATPTTWTASSARERAKSPVFAQQDQHMDDPWKSDDFGGPSASGGNDPLDENGRSRSRSQAPPREDTPPKVVKEKTPAPRASASASTSRRETPVRSTRAQSPKYTLTIGSDSSELGEATESEEDEDEEEDDEDDDEVDDDLSYHSGSDGGLDGASSLTKAKTPTEQGGAGPSSGAATPAVAAAAAPAKRPAPVATPAPAPAAQRPRLAAPAANHQAGAALQASAQATFLATVFRPLALPDLSPPAALTTHLTLNRIFTRPQIGGPQREIVSKGWTKQHPQYRSSANFLALDPTLNFCGREKDDYGALGQPIAILARKDKCNEILGVLKKMPERGKTRAGSQIFVRRASAQWAYCGWYELAYDGSMDDTALPLPSGPGEFNRLHPDIQAALKKRGTGQVGPKTQRTIRDWGFTGLFKEDKIDLDRIKAELASGRGDRMMRFIVLRCTRFDQEAFNVWNAARE</sequence>
<feature type="compositionally biased region" description="Acidic residues" evidence="1">
    <location>
        <begin position="306"/>
        <end position="329"/>
    </location>
</feature>
<feature type="compositionally biased region" description="Low complexity" evidence="1">
    <location>
        <begin position="133"/>
        <end position="163"/>
    </location>
</feature>
<evidence type="ECO:0000313" key="2">
    <source>
        <dbReference type="EMBL" id="CDR45115.1"/>
    </source>
</evidence>
<dbReference type="EMBL" id="LK052945">
    <property type="protein sequence ID" value="CDR45115.1"/>
    <property type="molecule type" value="Genomic_DNA"/>
</dbReference>
<feature type="compositionally biased region" description="Polar residues" evidence="1">
    <location>
        <begin position="283"/>
        <end position="302"/>
    </location>
</feature>
<organism evidence="2">
    <name type="scientific">Rhodotorula toruloides</name>
    <name type="common">Yeast</name>
    <name type="synonym">Rhodosporidium toruloides</name>
    <dbReference type="NCBI Taxonomy" id="5286"/>
    <lineage>
        <taxon>Eukaryota</taxon>
        <taxon>Fungi</taxon>
        <taxon>Dikarya</taxon>
        <taxon>Basidiomycota</taxon>
        <taxon>Pucciniomycotina</taxon>
        <taxon>Microbotryomycetes</taxon>
        <taxon>Sporidiobolales</taxon>
        <taxon>Sporidiobolaceae</taxon>
        <taxon>Rhodotorula</taxon>
    </lineage>
</organism>
<reference evidence="2" key="1">
    <citation type="journal article" date="2014" name="Genome Announc.">
        <title>Draft genome sequence of Rhodosporidium toruloides CECT1137, an oleaginous yeast of biotechnological interest.</title>
        <authorList>
            <person name="Morin N."/>
            <person name="Calcas X."/>
            <person name="Devillers H."/>
            <person name="Durrens P."/>
            <person name="Sherman D.J."/>
            <person name="Nicaud J.-M."/>
            <person name="Neuveglise C."/>
        </authorList>
    </citation>
    <scope>NUCLEOTIDE SEQUENCE</scope>
    <source>
        <strain evidence="2">CECT1137</strain>
    </source>
</reference>